<dbReference type="PROSITE" id="PS51892">
    <property type="entry name" value="SUBTILASE"/>
    <property type="match status" value="1"/>
</dbReference>
<evidence type="ECO:0000259" key="8">
    <source>
        <dbReference type="Pfam" id="PF00082"/>
    </source>
</evidence>
<sequence>MRIRHALALACAAVLAAGPVPASAGEPAAPVDPPWTRTAGDTSVVPLITGDRVEVFPGGTVFLPGEGREDVGFTRVSGLPGNPGDTYIVPSDARALLDDGVLDRELFNVTALARDGFGGAATLPLIVRGPESALRSLDAADGTARLGSIDATAVEVDRDGAAAFWHSLAPGRGERAMSGVRKVWLDGKARLLLEESVPQVGAPAAWEAGYTGEGSTVAVLDSGYDPGHPDLAGLVTAAEDFTGTSPGGIDDHGHGTHVASIVAGSGAASDGRRKGVAPGAHLMVGKICVKAGTCDVSAVIRGFEWAARNGADVVNASIGIYLSDGTDPMSLALNALSAETQTLFVISSGNEGADGSVQAPGSADAALTVGSVTKGDALSWFSSRGPRMGDRAVKPDILAPGEAIVAARAEGTFMGSPVDEFYTAADGTSMSSPHVAGAAAILRQVHPDWTAARLKAVLMGTAAVIEGVSVYEGGTGRLDVARAVTQPVGADAGSISFGLVAFPYEQPVSRVLTYANHSATDVTLSLGFDQESPYTLDNTTVTVPAHGTAGVTVSVDPADGVTPGLYGGVLIASDGTATVRTALGAYLEPELHRLTARIEGVTPGASLSGDLGWLNLDTGERGLLSAPESGAAAGRVPPGRYDVFGTIREEGAATALVSVAAAVTVGHDEVAFTWDLGGRRARDFALRDRPRARPEQGVVELGAVAVGGDRTGFLLSQAFEEGPVYVLPAAGLSAGFHYSPHVSFISKPRERRPWRYEVVDPTTGAVPEGGTVTVADADLAVRTAVHESQGASSPAARANIPRAFPGDPVGYYLPQPIPQTVTEYYTPAPDWEWEQRLAFADAEGRTEIETRRTTVPMGQRTTRWNRAPLGIGQDEGELLLARRGDAFQLMVPMFTGPVEGSVTSGFDVWTGETELLIDGHVLAAGPVPCFGQVPLPEGFDGDLTVRCDVRRTVPWSTVGTRSVGAWTFATAPTSDPGTWTPVGMNTVRVEASGVYDGAAYASVPQVVALDVQRPAGTAEGTASLSFEVSYDEGASWRKAPLLRIGDRAWTVLDHPDDAGSVSVRSKVTDTEGNTGEVTTIRAWNLR</sequence>
<name>A0A841FP51_9ACTN</name>
<protein>
    <submittedName>
        <fullName evidence="9">Subtilisin family serine protease</fullName>
    </submittedName>
</protein>
<evidence type="ECO:0000256" key="2">
    <source>
        <dbReference type="ARBA" id="ARBA00022670"/>
    </source>
</evidence>
<dbReference type="Pfam" id="PF00082">
    <property type="entry name" value="Peptidase_S8"/>
    <property type="match status" value="1"/>
</dbReference>
<dbReference type="PROSITE" id="PS00137">
    <property type="entry name" value="SUBTILASE_HIS"/>
    <property type="match status" value="1"/>
</dbReference>
<evidence type="ECO:0000256" key="5">
    <source>
        <dbReference type="PIRSR" id="PIRSR615500-1"/>
    </source>
</evidence>
<dbReference type="RefSeq" id="WP_184788449.1">
    <property type="nucleotide sequence ID" value="NZ_BONT01000083.1"/>
</dbReference>
<dbReference type="InterPro" id="IPR051048">
    <property type="entry name" value="Peptidase_S8/S53_subtilisin"/>
</dbReference>
<dbReference type="PANTHER" id="PTHR43399:SF4">
    <property type="entry name" value="CELL WALL-ASSOCIATED PROTEASE"/>
    <property type="match status" value="1"/>
</dbReference>
<comment type="similarity">
    <text evidence="1 6">Belongs to the peptidase S8 family.</text>
</comment>
<feature type="signal peptide" evidence="7">
    <location>
        <begin position="1"/>
        <end position="24"/>
    </location>
</feature>
<evidence type="ECO:0000256" key="6">
    <source>
        <dbReference type="PROSITE-ProRule" id="PRU01240"/>
    </source>
</evidence>
<dbReference type="Proteomes" id="UP000548476">
    <property type="component" value="Unassembled WGS sequence"/>
</dbReference>
<feature type="active site" description="Charge relay system" evidence="5 6">
    <location>
        <position position="429"/>
    </location>
</feature>
<feature type="domain" description="Peptidase S8/S53" evidence="8">
    <location>
        <begin position="212"/>
        <end position="463"/>
    </location>
</feature>
<dbReference type="InterPro" id="IPR000209">
    <property type="entry name" value="Peptidase_S8/S53_dom"/>
</dbReference>
<keyword evidence="4 6" id="KW-0720">Serine protease</keyword>
<comment type="caution">
    <text evidence="9">The sequence shown here is derived from an EMBL/GenBank/DDBJ whole genome shotgun (WGS) entry which is preliminary data.</text>
</comment>
<keyword evidence="2 6" id="KW-0645">Protease</keyword>
<feature type="chain" id="PRO_5032859155" evidence="7">
    <location>
        <begin position="25"/>
        <end position="1086"/>
    </location>
</feature>
<dbReference type="PROSITE" id="PS00138">
    <property type="entry name" value="SUBTILASE_SER"/>
    <property type="match status" value="1"/>
</dbReference>
<dbReference type="InterPro" id="IPR036852">
    <property type="entry name" value="Peptidase_S8/S53_dom_sf"/>
</dbReference>
<feature type="active site" description="Charge relay system" evidence="5 6">
    <location>
        <position position="221"/>
    </location>
</feature>
<organism evidence="9 10">
    <name type="scientific">Phytomonospora endophytica</name>
    <dbReference type="NCBI Taxonomy" id="714109"/>
    <lineage>
        <taxon>Bacteria</taxon>
        <taxon>Bacillati</taxon>
        <taxon>Actinomycetota</taxon>
        <taxon>Actinomycetes</taxon>
        <taxon>Micromonosporales</taxon>
        <taxon>Micromonosporaceae</taxon>
        <taxon>Phytomonospora</taxon>
    </lineage>
</organism>
<dbReference type="InterPro" id="IPR022398">
    <property type="entry name" value="Peptidase_S8_His-AS"/>
</dbReference>
<reference evidence="9 10" key="1">
    <citation type="submission" date="2020-08" db="EMBL/GenBank/DDBJ databases">
        <title>Genomic Encyclopedia of Type Strains, Phase IV (KMG-IV): sequencing the most valuable type-strain genomes for metagenomic binning, comparative biology and taxonomic classification.</title>
        <authorList>
            <person name="Goeker M."/>
        </authorList>
    </citation>
    <scope>NUCLEOTIDE SEQUENCE [LARGE SCALE GENOMIC DNA]</scope>
    <source>
        <strain evidence="9 10">YIM 65646</strain>
    </source>
</reference>
<evidence type="ECO:0000256" key="7">
    <source>
        <dbReference type="SAM" id="SignalP"/>
    </source>
</evidence>
<evidence type="ECO:0000256" key="4">
    <source>
        <dbReference type="ARBA" id="ARBA00022825"/>
    </source>
</evidence>
<dbReference type="InterPro" id="IPR023828">
    <property type="entry name" value="Peptidase_S8_Ser-AS"/>
</dbReference>
<keyword evidence="3 6" id="KW-0378">Hydrolase</keyword>
<feature type="active site" description="Charge relay system" evidence="5 6">
    <location>
        <position position="254"/>
    </location>
</feature>
<evidence type="ECO:0000313" key="9">
    <source>
        <dbReference type="EMBL" id="MBB6035568.1"/>
    </source>
</evidence>
<accession>A0A841FP51</accession>
<dbReference type="InterPro" id="IPR015500">
    <property type="entry name" value="Peptidase_S8_subtilisin-rel"/>
</dbReference>
<dbReference type="GO" id="GO:0004252">
    <property type="term" value="F:serine-type endopeptidase activity"/>
    <property type="evidence" value="ECO:0007669"/>
    <property type="project" value="UniProtKB-UniRule"/>
</dbReference>
<dbReference type="AlphaFoldDB" id="A0A841FP51"/>
<dbReference type="SUPFAM" id="SSF52743">
    <property type="entry name" value="Subtilisin-like"/>
    <property type="match status" value="1"/>
</dbReference>
<dbReference type="Gene3D" id="3.40.50.200">
    <property type="entry name" value="Peptidase S8/S53 domain"/>
    <property type="match status" value="1"/>
</dbReference>
<dbReference type="EMBL" id="JACHGT010000007">
    <property type="protein sequence ID" value="MBB6035568.1"/>
    <property type="molecule type" value="Genomic_DNA"/>
</dbReference>
<evidence type="ECO:0000256" key="3">
    <source>
        <dbReference type="ARBA" id="ARBA00022801"/>
    </source>
</evidence>
<keyword evidence="7" id="KW-0732">Signal</keyword>
<gene>
    <name evidence="9" type="ORF">HNR73_003432</name>
</gene>
<evidence type="ECO:0000313" key="10">
    <source>
        <dbReference type="Proteomes" id="UP000548476"/>
    </source>
</evidence>
<proteinExistence type="inferred from homology"/>
<dbReference type="PANTHER" id="PTHR43399">
    <property type="entry name" value="SUBTILISIN-RELATED"/>
    <property type="match status" value="1"/>
</dbReference>
<evidence type="ECO:0000256" key="1">
    <source>
        <dbReference type="ARBA" id="ARBA00011073"/>
    </source>
</evidence>
<dbReference type="GO" id="GO:0006508">
    <property type="term" value="P:proteolysis"/>
    <property type="evidence" value="ECO:0007669"/>
    <property type="project" value="UniProtKB-KW"/>
</dbReference>
<keyword evidence="10" id="KW-1185">Reference proteome</keyword>
<dbReference type="PRINTS" id="PR00723">
    <property type="entry name" value="SUBTILISIN"/>
</dbReference>